<evidence type="ECO:0000256" key="1">
    <source>
        <dbReference type="ARBA" id="ARBA00023125"/>
    </source>
</evidence>
<reference evidence="3 4" key="1">
    <citation type="journal article" date="2019" name="Microbiol. Resour. Announc.">
        <title>Draft Genome Sequence of the Most Traditional epsilon-Poly-l-Lysine Producer, Streptomyces albulus NBRC14147.</title>
        <authorList>
            <person name="Yamanaka K."/>
            <person name="Hamano Y."/>
        </authorList>
    </citation>
    <scope>NUCLEOTIDE SEQUENCE [LARGE SCALE GENOMIC DNA]</scope>
    <source>
        <strain evidence="3 4">NBRC 14147</strain>
    </source>
</reference>
<dbReference type="PROSITE" id="PS50937">
    <property type="entry name" value="HTH_MERR_2"/>
    <property type="match status" value="1"/>
</dbReference>
<dbReference type="Proteomes" id="UP000288351">
    <property type="component" value="Unassembled WGS sequence"/>
</dbReference>
<protein>
    <submittedName>
        <fullName evidence="3">Transcriptional regulator</fullName>
    </submittedName>
</protein>
<dbReference type="Gene3D" id="1.10.1660.10">
    <property type="match status" value="1"/>
</dbReference>
<feature type="domain" description="HTH merR-type" evidence="2">
    <location>
        <begin position="10"/>
        <end position="79"/>
    </location>
</feature>
<dbReference type="InterPro" id="IPR000551">
    <property type="entry name" value="MerR-type_HTH_dom"/>
</dbReference>
<name>A0A401QTX5_STRNR</name>
<dbReference type="PANTHER" id="PTHR30204:SF93">
    <property type="entry name" value="HTH MERR-TYPE DOMAIN-CONTAINING PROTEIN"/>
    <property type="match status" value="1"/>
</dbReference>
<dbReference type="PANTHER" id="PTHR30204">
    <property type="entry name" value="REDOX-CYCLING DRUG-SENSING TRANSCRIPTIONAL ACTIVATOR SOXR"/>
    <property type="match status" value="1"/>
</dbReference>
<dbReference type="GO" id="GO:0003700">
    <property type="term" value="F:DNA-binding transcription factor activity"/>
    <property type="evidence" value="ECO:0007669"/>
    <property type="project" value="InterPro"/>
</dbReference>
<keyword evidence="1" id="KW-0238">DNA-binding</keyword>
<evidence type="ECO:0000313" key="4">
    <source>
        <dbReference type="Proteomes" id="UP000288351"/>
    </source>
</evidence>
<dbReference type="Pfam" id="PF13411">
    <property type="entry name" value="MerR_1"/>
    <property type="match status" value="1"/>
</dbReference>
<dbReference type="CDD" id="cd00592">
    <property type="entry name" value="HTH_MerR-like"/>
    <property type="match status" value="1"/>
</dbReference>
<accession>A0A401QTX5</accession>
<dbReference type="InterPro" id="IPR047057">
    <property type="entry name" value="MerR_fam"/>
</dbReference>
<organism evidence="3 4">
    <name type="scientific">Streptomyces noursei</name>
    <name type="common">Streptomyces albulus</name>
    <dbReference type="NCBI Taxonomy" id="1971"/>
    <lineage>
        <taxon>Bacteria</taxon>
        <taxon>Bacillati</taxon>
        <taxon>Actinomycetota</taxon>
        <taxon>Actinomycetes</taxon>
        <taxon>Kitasatosporales</taxon>
        <taxon>Streptomycetaceae</taxon>
        <taxon>Streptomyces</taxon>
    </lineage>
</organism>
<dbReference type="AlphaFoldDB" id="A0A401QTX5"/>
<dbReference type="EMBL" id="BHXC01000006">
    <property type="protein sequence ID" value="GCB88844.1"/>
    <property type="molecule type" value="Genomic_DNA"/>
</dbReference>
<dbReference type="SUPFAM" id="SSF46955">
    <property type="entry name" value="Putative DNA-binding domain"/>
    <property type="match status" value="1"/>
</dbReference>
<proteinExistence type="predicted"/>
<sequence>MSASGFRDRPLSIGEVSELISLTARTIRYYHEIGLVPEPARDDAGNRAYRLEEISRLLWVQRMAAAGLSLKAVREAAEATDDQCVQDLLTELDRNLAAKEDELRQQRAAVAQLRAFGVANGLFVPETATVLHEAGIDARGRQGEELMLLINTFMDPDRGLSGARSQAFIEARPELKAESLRLERRFEALADADVDDPRVEEWAREMAAHNAAVDAAEEEAGVNQEETDSERINERQITLGAQALASAAEQPAAAQLRAMDRYIELSMADCFTEADQPEQEGHG</sequence>
<evidence type="ECO:0000259" key="2">
    <source>
        <dbReference type="PROSITE" id="PS50937"/>
    </source>
</evidence>
<gene>
    <name evidence="3" type="ORF">SALB_01517</name>
</gene>
<evidence type="ECO:0000313" key="3">
    <source>
        <dbReference type="EMBL" id="GCB88844.1"/>
    </source>
</evidence>
<dbReference type="InterPro" id="IPR009061">
    <property type="entry name" value="DNA-bd_dom_put_sf"/>
</dbReference>
<comment type="caution">
    <text evidence="3">The sequence shown here is derived from an EMBL/GenBank/DDBJ whole genome shotgun (WGS) entry which is preliminary data.</text>
</comment>
<dbReference type="SMART" id="SM00422">
    <property type="entry name" value="HTH_MERR"/>
    <property type="match status" value="1"/>
</dbReference>
<dbReference type="GO" id="GO:0003677">
    <property type="term" value="F:DNA binding"/>
    <property type="evidence" value="ECO:0007669"/>
    <property type="project" value="UniProtKB-KW"/>
</dbReference>